<gene>
    <name evidence="1" type="ORF">HCDG_02467</name>
</gene>
<dbReference type="EMBL" id="GG692421">
    <property type="protein sequence ID" value="EER42569.1"/>
    <property type="molecule type" value="Genomic_DNA"/>
</dbReference>
<reference evidence="2" key="1">
    <citation type="submission" date="2009-05" db="EMBL/GenBank/DDBJ databases">
        <title>The genome sequence of Ajellomyces capsulatus strain H143.</title>
        <authorList>
            <person name="Champion M."/>
            <person name="Cuomo C.A."/>
            <person name="Ma L.-J."/>
            <person name="Henn M.R."/>
            <person name="Sil A."/>
            <person name="Goldman B."/>
            <person name="Young S.K."/>
            <person name="Kodira C.D."/>
            <person name="Zeng Q."/>
            <person name="Koehrsen M."/>
            <person name="Alvarado L."/>
            <person name="Berlin A.M."/>
            <person name="Borenstein D."/>
            <person name="Chen Z."/>
            <person name="Engels R."/>
            <person name="Freedman E."/>
            <person name="Gellesch M."/>
            <person name="Goldberg J."/>
            <person name="Griggs A."/>
            <person name="Gujja S."/>
            <person name="Heiman D.I."/>
            <person name="Hepburn T.A."/>
            <person name="Howarth C."/>
            <person name="Jen D."/>
            <person name="Larson L."/>
            <person name="Lewis B."/>
            <person name="Mehta T."/>
            <person name="Park D."/>
            <person name="Pearson M."/>
            <person name="Roberts A."/>
            <person name="Saif S."/>
            <person name="Shea T.D."/>
            <person name="Shenoy N."/>
            <person name="Sisk P."/>
            <person name="Stolte C."/>
            <person name="Sykes S."/>
            <person name="Walk T."/>
            <person name="White J."/>
            <person name="Yandava C."/>
            <person name="Klein B."/>
            <person name="McEwen J.G."/>
            <person name="Puccia R."/>
            <person name="Goldman G.H."/>
            <person name="Felipe M.S."/>
            <person name="Nino-Vega G."/>
            <person name="San-Blas G."/>
            <person name="Taylor J.W."/>
            <person name="Mendoza L."/>
            <person name="Galagan J.E."/>
            <person name="Nusbaum C."/>
            <person name="Birren B.W."/>
        </authorList>
    </citation>
    <scope>NUCLEOTIDE SEQUENCE [LARGE SCALE GENOMIC DNA]</scope>
    <source>
        <strain evidence="2">H143</strain>
    </source>
</reference>
<dbReference type="VEuPathDB" id="FungiDB:HCDG_02467"/>
<evidence type="ECO:0000313" key="2">
    <source>
        <dbReference type="Proteomes" id="UP000002624"/>
    </source>
</evidence>
<name>C6H8D6_AJECH</name>
<dbReference type="STRING" id="544712.C6H8D6"/>
<dbReference type="OMA" id="QHARAKQ"/>
<organism evidence="1 2">
    <name type="scientific">Ajellomyces capsulatus (strain H143)</name>
    <name type="common">Darling's disease fungus</name>
    <name type="synonym">Histoplasma capsulatum</name>
    <dbReference type="NCBI Taxonomy" id="544712"/>
    <lineage>
        <taxon>Eukaryota</taxon>
        <taxon>Fungi</taxon>
        <taxon>Dikarya</taxon>
        <taxon>Ascomycota</taxon>
        <taxon>Pezizomycotina</taxon>
        <taxon>Eurotiomycetes</taxon>
        <taxon>Eurotiomycetidae</taxon>
        <taxon>Onygenales</taxon>
        <taxon>Ajellomycetaceae</taxon>
        <taxon>Histoplasma</taxon>
    </lineage>
</organism>
<protein>
    <submittedName>
        <fullName evidence="1">Uncharacterized protein</fullName>
    </submittedName>
</protein>
<dbReference type="Proteomes" id="UP000002624">
    <property type="component" value="Unassembled WGS sequence"/>
</dbReference>
<sequence length="121" mass="14207">MRWRWYRSLVGKTLDGKLNEPGDMAQHHSQTSLEDFINVSGPEPLAADQRARMKDNFYSIVNHFRAAETSDNVYSRLLLVCYMYEYCLSELSQDTPLRTFYDFMGLDVSTEHDPDFEHEED</sequence>
<dbReference type="AlphaFoldDB" id="C6H8D6"/>
<proteinExistence type="predicted"/>
<dbReference type="HOGENOM" id="CLU_2037406_0_0_1"/>
<evidence type="ECO:0000313" key="1">
    <source>
        <dbReference type="EMBL" id="EER42569.1"/>
    </source>
</evidence>
<accession>C6H8D6</accession>
<dbReference type="OrthoDB" id="4204267at2759"/>